<evidence type="ECO:0000256" key="6">
    <source>
        <dbReference type="ARBA" id="ARBA00023002"/>
    </source>
</evidence>
<dbReference type="GO" id="GO:0050660">
    <property type="term" value="F:flavin adenine dinucleotide binding"/>
    <property type="evidence" value="ECO:0007669"/>
    <property type="project" value="InterPro"/>
</dbReference>
<comment type="similarity">
    <text evidence="1">Belongs to the FMO family.</text>
</comment>
<evidence type="ECO:0000313" key="8">
    <source>
        <dbReference type="Proteomes" id="UP000537775"/>
    </source>
</evidence>
<evidence type="ECO:0000313" key="7">
    <source>
        <dbReference type="EMBL" id="MBB6391089.1"/>
    </source>
</evidence>
<comment type="caution">
    <text evidence="7">The sequence shown here is derived from an EMBL/GenBank/DDBJ whole genome shotgun (WGS) entry which is preliminary data.</text>
</comment>
<name>A0A7X0FP35_9MICO</name>
<keyword evidence="8" id="KW-1185">Reference proteome</keyword>
<dbReference type="InterPro" id="IPR020946">
    <property type="entry name" value="Flavin_mOase-like"/>
</dbReference>
<dbReference type="EMBL" id="JACHML010000001">
    <property type="protein sequence ID" value="MBB6391089.1"/>
    <property type="molecule type" value="Genomic_DNA"/>
</dbReference>
<keyword evidence="4" id="KW-0274">FAD</keyword>
<sequence>MTGLVAIRELVDAGCEVQAYERTDDVIGVWADVYDSVQLLTPREATSFRGYPMPESYPQFPTGEQYRQYIRWFADAAGLRQYISFNTEVVATTPINGGTDGWSVELADGTVEHFDVLVAAHGHLRAARIPEYPGTFTGKQLHTSQYRNQDDFEGERVLVVGSGNSACDMVTDAIASGRSAMMSLRSGTWFVPQSFFGTPRGNLDFLKHVPFGTLDDFNRFLVKATVGVPSSYGFPEPANDDWASTPPTFSTLIPYWAQRGRVRAVPEIARFAGDLVHFTDGSVEKVDTIIWATGYRAPVPFAPEGVVSEIGGFPARIVGGLISADADNFYYSGMCSPRGGAPHNYGLGAQTIAKLVLARAALGERLSETVFAGETPSGRMDWLLPVWIKELEAAEARLDAALADAAQQDAEQELLSA</sequence>
<comment type="similarity">
    <text evidence="2">Belongs to the FAD-binding monooxygenase family.</text>
</comment>
<evidence type="ECO:0000256" key="1">
    <source>
        <dbReference type="ARBA" id="ARBA00009183"/>
    </source>
</evidence>
<protein>
    <submittedName>
        <fullName evidence="7">Cation diffusion facilitator CzcD-associated flavoprotein CzcO</fullName>
    </submittedName>
</protein>
<reference evidence="7 8" key="1">
    <citation type="submission" date="2020-08" db="EMBL/GenBank/DDBJ databases">
        <title>Sequencing the genomes of 1000 actinobacteria strains.</title>
        <authorList>
            <person name="Klenk H.-P."/>
        </authorList>
    </citation>
    <scope>NUCLEOTIDE SEQUENCE [LARGE SCALE GENOMIC DNA]</scope>
    <source>
        <strain evidence="7 8">DSM 12511</strain>
    </source>
</reference>
<evidence type="ECO:0000256" key="2">
    <source>
        <dbReference type="ARBA" id="ARBA00010139"/>
    </source>
</evidence>
<dbReference type="AlphaFoldDB" id="A0A7X0FP35"/>
<evidence type="ECO:0000256" key="4">
    <source>
        <dbReference type="ARBA" id="ARBA00022827"/>
    </source>
</evidence>
<accession>A0A7X0FP35</accession>
<dbReference type="InterPro" id="IPR050346">
    <property type="entry name" value="FMO-like"/>
</dbReference>
<dbReference type="Pfam" id="PF00743">
    <property type="entry name" value="FMO-like"/>
    <property type="match status" value="1"/>
</dbReference>
<dbReference type="InterPro" id="IPR036188">
    <property type="entry name" value="FAD/NAD-bd_sf"/>
</dbReference>
<evidence type="ECO:0000256" key="5">
    <source>
        <dbReference type="ARBA" id="ARBA00022857"/>
    </source>
</evidence>
<dbReference type="Proteomes" id="UP000537775">
    <property type="component" value="Unassembled WGS sequence"/>
</dbReference>
<dbReference type="GO" id="GO:0004499">
    <property type="term" value="F:N,N-dimethylaniline monooxygenase activity"/>
    <property type="evidence" value="ECO:0007669"/>
    <property type="project" value="InterPro"/>
</dbReference>
<dbReference type="SUPFAM" id="SSF51905">
    <property type="entry name" value="FAD/NAD(P)-binding domain"/>
    <property type="match status" value="2"/>
</dbReference>
<dbReference type="InterPro" id="IPR000960">
    <property type="entry name" value="Flavin_mOase"/>
</dbReference>
<dbReference type="Gene3D" id="3.50.50.60">
    <property type="entry name" value="FAD/NAD(P)-binding domain"/>
    <property type="match status" value="1"/>
</dbReference>
<organism evidence="7 8">
    <name type="scientific">Microbacterium thalassium</name>
    <dbReference type="NCBI Taxonomy" id="362649"/>
    <lineage>
        <taxon>Bacteria</taxon>
        <taxon>Bacillati</taxon>
        <taxon>Actinomycetota</taxon>
        <taxon>Actinomycetes</taxon>
        <taxon>Micrococcales</taxon>
        <taxon>Microbacteriaceae</taxon>
        <taxon>Microbacterium</taxon>
    </lineage>
</organism>
<dbReference type="PANTHER" id="PTHR23023">
    <property type="entry name" value="DIMETHYLANILINE MONOOXYGENASE"/>
    <property type="match status" value="1"/>
</dbReference>
<gene>
    <name evidence="7" type="ORF">HD594_001402</name>
</gene>
<keyword evidence="3" id="KW-0285">Flavoprotein</keyword>
<proteinExistence type="inferred from homology"/>
<keyword evidence="5" id="KW-0521">NADP</keyword>
<keyword evidence="6" id="KW-0560">Oxidoreductase</keyword>
<evidence type="ECO:0000256" key="3">
    <source>
        <dbReference type="ARBA" id="ARBA00022630"/>
    </source>
</evidence>
<dbReference type="GO" id="GO:0050661">
    <property type="term" value="F:NADP binding"/>
    <property type="evidence" value="ECO:0007669"/>
    <property type="project" value="InterPro"/>
</dbReference>
<dbReference type="PRINTS" id="PR00370">
    <property type="entry name" value="FMOXYGENASE"/>
</dbReference>